<dbReference type="EMBL" id="DTPE01000078">
    <property type="protein sequence ID" value="HGE74853.1"/>
    <property type="molecule type" value="Genomic_DNA"/>
</dbReference>
<dbReference type="Gene3D" id="1.10.3210.10">
    <property type="entry name" value="Hypothetical protein af1432"/>
    <property type="match status" value="1"/>
</dbReference>
<name>A0A7V3VSC2_9BACT</name>
<gene>
    <name evidence="2" type="ORF">ENX73_01855</name>
</gene>
<evidence type="ECO:0000313" key="2">
    <source>
        <dbReference type="EMBL" id="HGE74853.1"/>
    </source>
</evidence>
<reference evidence="2" key="1">
    <citation type="journal article" date="2020" name="mSystems">
        <title>Genome- and Community-Level Interaction Insights into Carbon Utilization and Element Cycling Functions of Hydrothermarchaeota in Hydrothermal Sediment.</title>
        <authorList>
            <person name="Zhou Z."/>
            <person name="Liu Y."/>
            <person name="Xu W."/>
            <person name="Pan J."/>
            <person name="Luo Z.H."/>
            <person name="Li M."/>
        </authorList>
    </citation>
    <scope>NUCLEOTIDE SEQUENCE [LARGE SCALE GENOMIC DNA]</scope>
    <source>
        <strain evidence="2">SpSt-966</strain>
    </source>
</reference>
<dbReference type="PANTHER" id="PTHR45228">
    <property type="entry name" value="CYCLIC DI-GMP PHOSPHODIESTERASE TM_0186-RELATED"/>
    <property type="match status" value="1"/>
</dbReference>
<comment type="caution">
    <text evidence="2">The sequence shown here is derived from an EMBL/GenBank/DDBJ whole genome shotgun (WGS) entry which is preliminary data.</text>
</comment>
<dbReference type="InterPro" id="IPR003607">
    <property type="entry name" value="HD/PDEase_dom"/>
</dbReference>
<dbReference type="SUPFAM" id="SSF109604">
    <property type="entry name" value="HD-domain/PDEase-like"/>
    <property type="match status" value="1"/>
</dbReference>
<dbReference type="InterPro" id="IPR052020">
    <property type="entry name" value="Cyclic_di-GMP/3'3'-cGAMP_PDE"/>
</dbReference>
<organism evidence="2">
    <name type="scientific">Mesoaciditoga lauensis</name>
    <dbReference type="NCBI Taxonomy" id="1495039"/>
    <lineage>
        <taxon>Bacteria</taxon>
        <taxon>Thermotogati</taxon>
        <taxon>Thermotogota</taxon>
        <taxon>Thermotogae</taxon>
        <taxon>Mesoaciditogales</taxon>
        <taxon>Mesoaciditogaceae</taxon>
        <taxon>Mesoaciditoga</taxon>
    </lineage>
</organism>
<dbReference type="SMART" id="SM00471">
    <property type="entry name" value="HDc"/>
    <property type="match status" value="1"/>
</dbReference>
<accession>A0A7V3VSC2</accession>
<sequence>MDDKIKIFVQGNLEIPKAFFETIGSISGFEEAEVIMTDKYIEDSRPVCVKSSSAFDIYYMNKISHVESLDLSLIVAFAFSLSHGFDASFIYRQRFRLMFTRMLQSFIINGEVEDRNGMSHSERVAKLVQRFGIHLGINGEELDKLVEYAMLHDVGKIGLEQIMLYSPTRIRNWLHNGHDHTVVGSIFLATTGILIDAAPIARSHHERWDGHGYPDKLRGEEIPYYARIIAICDFYDEALNTVSSEIAGRPLNETETLQMIKDQSGQMFDPSLAEKFLEMMDF</sequence>
<dbReference type="Pfam" id="PF13487">
    <property type="entry name" value="HD_5"/>
    <property type="match status" value="1"/>
</dbReference>
<dbReference type="CDD" id="cd00077">
    <property type="entry name" value="HDc"/>
    <property type="match status" value="1"/>
</dbReference>
<proteinExistence type="predicted"/>
<dbReference type="AlphaFoldDB" id="A0A7V3VSC2"/>
<evidence type="ECO:0000259" key="1">
    <source>
        <dbReference type="PROSITE" id="PS51832"/>
    </source>
</evidence>
<protein>
    <submittedName>
        <fullName evidence="2">HD domain-containing protein</fullName>
    </submittedName>
</protein>
<dbReference type="PANTHER" id="PTHR45228:SF4">
    <property type="entry name" value="LIPOPROTEIN"/>
    <property type="match status" value="1"/>
</dbReference>
<dbReference type="PROSITE" id="PS51832">
    <property type="entry name" value="HD_GYP"/>
    <property type="match status" value="1"/>
</dbReference>
<dbReference type="InterPro" id="IPR037522">
    <property type="entry name" value="HD_GYP_dom"/>
</dbReference>
<feature type="domain" description="HD-GYP" evidence="1">
    <location>
        <begin position="95"/>
        <end position="282"/>
    </location>
</feature>